<proteinExistence type="inferred from homology"/>
<reference evidence="5" key="1">
    <citation type="submission" date="2023-03" db="EMBL/GenBank/DDBJ databases">
        <title>Massive genome expansion in bonnet fungi (Mycena s.s.) driven by repeated elements and novel gene families across ecological guilds.</title>
        <authorList>
            <consortium name="Lawrence Berkeley National Laboratory"/>
            <person name="Harder C.B."/>
            <person name="Miyauchi S."/>
            <person name="Viragh M."/>
            <person name="Kuo A."/>
            <person name="Thoen E."/>
            <person name="Andreopoulos B."/>
            <person name="Lu D."/>
            <person name="Skrede I."/>
            <person name="Drula E."/>
            <person name="Henrissat B."/>
            <person name="Morin E."/>
            <person name="Kohler A."/>
            <person name="Barry K."/>
            <person name="LaButti K."/>
            <person name="Morin E."/>
            <person name="Salamov A."/>
            <person name="Lipzen A."/>
            <person name="Mereny Z."/>
            <person name="Hegedus B."/>
            <person name="Baldrian P."/>
            <person name="Stursova M."/>
            <person name="Weitz H."/>
            <person name="Taylor A."/>
            <person name="Grigoriev I.V."/>
            <person name="Nagy L.G."/>
            <person name="Martin F."/>
            <person name="Kauserud H."/>
        </authorList>
    </citation>
    <scope>NUCLEOTIDE SEQUENCE</scope>
    <source>
        <strain evidence="5">CBHHK182m</strain>
    </source>
</reference>
<name>A0AAD7MSH8_9AGAR</name>
<dbReference type="GO" id="GO:0140907">
    <property type="term" value="F:flavin-dependent halogenase activity"/>
    <property type="evidence" value="ECO:0007669"/>
    <property type="project" value="UniProtKB-ARBA"/>
</dbReference>
<accession>A0AAD7MSH8</accession>
<dbReference type="InterPro" id="IPR006905">
    <property type="entry name" value="Flavin_halogenase"/>
</dbReference>
<evidence type="ECO:0000313" key="5">
    <source>
        <dbReference type="EMBL" id="KAJ7730742.1"/>
    </source>
</evidence>
<protein>
    <submittedName>
        <fullName evidence="5">Halogenase</fullName>
    </submittedName>
</protein>
<evidence type="ECO:0000256" key="2">
    <source>
        <dbReference type="ARBA" id="ARBA00023002"/>
    </source>
</evidence>
<dbReference type="PANTHER" id="PTHR43747">
    <property type="entry name" value="FAD-BINDING PROTEIN"/>
    <property type="match status" value="1"/>
</dbReference>
<dbReference type="SUPFAM" id="SSF51905">
    <property type="entry name" value="FAD/NAD(P)-binding domain"/>
    <property type="match status" value="1"/>
</dbReference>
<dbReference type="Pfam" id="PF04820">
    <property type="entry name" value="Trp_halogenase"/>
    <property type="match status" value="2"/>
</dbReference>
<comment type="catalytic activity">
    <reaction evidence="4">
        <text>melleolide F + FADH2 + chloride + O2 = 6'-chloromelleolide F + FAD + 2 H2O + H(+)</text>
        <dbReference type="Rhea" id="RHEA:67160"/>
        <dbReference type="ChEBI" id="CHEBI:15377"/>
        <dbReference type="ChEBI" id="CHEBI:15378"/>
        <dbReference type="ChEBI" id="CHEBI:15379"/>
        <dbReference type="ChEBI" id="CHEBI:17996"/>
        <dbReference type="ChEBI" id="CHEBI:57692"/>
        <dbReference type="ChEBI" id="CHEBI:58307"/>
        <dbReference type="ChEBI" id="CHEBI:167712"/>
        <dbReference type="ChEBI" id="CHEBI:167713"/>
    </reaction>
    <physiologicalReaction direction="left-to-right" evidence="4">
        <dbReference type="Rhea" id="RHEA:67161"/>
    </physiologicalReaction>
</comment>
<keyword evidence="6" id="KW-1185">Reference proteome</keyword>
<comment type="similarity">
    <text evidence="1">Belongs to the flavin-dependent halogenase family.</text>
</comment>
<dbReference type="Gene3D" id="3.50.50.60">
    <property type="entry name" value="FAD/NAD(P)-binding domain"/>
    <property type="match status" value="1"/>
</dbReference>
<gene>
    <name evidence="5" type="ORF">B0H16DRAFT_209402</name>
</gene>
<keyword evidence="2" id="KW-0560">Oxidoreductase</keyword>
<dbReference type="GO" id="GO:0044550">
    <property type="term" value="P:secondary metabolite biosynthetic process"/>
    <property type="evidence" value="ECO:0007669"/>
    <property type="project" value="UniProtKB-ARBA"/>
</dbReference>
<dbReference type="EMBL" id="JARKIB010000157">
    <property type="protein sequence ID" value="KAJ7730742.1"/>
    <property type="molecule type" value="Genomic_DNA"/>
</dbReference>
<comment type="caution">
    <text evidence="5">The sequence shown here is derived from an EMBL/GenBank/DDBJ whole genome shotgun (WGS) entry which is preliminary data.</text>
</comment>
<dbReference type="Proteomes" id="UP001215598">
    <property type="component" value="Unassembled WGS sequence"/>
</dbReference>
<evidence type="ECO:0000256" key="3">
    <source>
        <dbReference type="ARBA" id="ARBA00023033"/>
    </source>
</evidence>
<dbReference type="InterPro" id="IPR050816">
    <property type="entry name" value="Flavin-dep_Halogenase_NPB"/>
</dbReference>
<dbReference type="PANTHER" id="PTHR43747:SF5">
    <property type="entry name" value="FAD-BINDING DOMAIN-CONTAINING PROTEIN"/>
    <property type="match status" value="1"/>
</dbReference>
<evidence type="ECO:0000313" key="6">
    <source>
        <dbReference type="Proteomes" id="UP001215598"/>
    </source>
</evidence>
<dbReference type="InterPro" id="IPR036188">
    <property type="entry name" value="FAD/NAD-bd_sf"/>
</dbReference>
<dbReference type="GO" id="GO:0004497">
    <property type="term" value="F:monooxygenase activity"/>
    <property type="evidence" value="ECO:0007669"/>
    <property type="project" value="UniProtKB-KW"/>
</dbReference>
<organism evidence="5 6">
    <name type="scientific">Mycena metata</name>
    <dbReference type="NCBI Taxonomy" id="1033252"/>
    <lineage>
        <taxon>Eukaryota</taxon>
        <taxon>Fungi</taxon>
        <taxon>Dikarya</taxon>
        <taxon>Basidiomycota</taxon>
        <taxon>Agaricomycotina</taxon>
        <taxon>Agaricomycetes</taxon>
        <taxon>Agaricomycetidae</taxon>
        <taxon>Agaricales</taxon>
        <taxon>Marasmiineae</taxon>
        <taxon>Mycenaceae</taxon>
        <taxon>Mycena</taxon>
    </lineage>
</organism>
<sequence length="520" mass="57064">MSQNIPASTDILVIGGGPGGSFAAAALAREGFKVTLLEQEHFPRYHIGESMLPSCRPFLRFIGAEQKIIDFGFCVKVGAALKFNQTKREGYSDFTEEDVNKGVWNVTRANFDEILLRNASENGVRVHEGISVKTIEFSLDNPKQPVSATWKSDTGIAGVVKFKWLVDASGRNGIMSTKYLKNRKFNHALRNVAMWGYWSGAGMYAPGTRRENATWLEALTDETGWAWFIPLGNTTVSVGIVMKEDASRVKKSALSGADISTQHYHDQLRLVPGVVRLLGSATFHGEVQTAADYSYSATDYAGPNYRIVGDAGAFIDPMFSSGVHLAFSGGLSAASTIAASIRGQCTEDDAIRFHTEKTGTSYTRYQVVVLGTYRQIYSQSVPVLCDIDEDNFDRAFDFIRPIIQGAVDTDPTVTEKMLQATMDFCEHALGLTDPEQHDEVAKRVDPSLMAEDGPILAPKDVAAIAGDDTEAAEVLLRINSRKAVESLVEWQPNFRGETFNGFSIWLERGNLGLRRASVDV</sequence>
<dbReference type="PRINTS" id="PR00420">
    <property type="entry name" value="RNGMNOXGNASE"/>
</dbReference>
<dbReference type="AlphaFoldDB" id="A0AAD7MSH8"/>
<evidence type="ECO:0000256" key="1">
    <source>
        <dbReference type="ARBA" id="ARBA00005706"/>
    </source>
</evidence>
<keyword evidence="3" id="KW-0503">Monooxygenase</keyword>
<evidence type="ECO:0000256" key="4">
    <source>
        <dbReference type="ARBA" id="ARBA00049364"/>
    </source>
</evidence>